<protein>
    <submittedName>
        <fullName evidence="2">Uncharacterized protein</fullName>
    </submittedName>
</protein>
<dbReference type="AlphaFoldDB" id="A0AAV1I5R3"/>
<proteinExistence type="predicted"/>
<gene>
    <name evidence="2" type="ORF">CVIRNUC_005379</name>
</gene>
<sequence length="133" mass="15239">MLQGLAHRQQASMSMHAMKMEELDNKIAETDQRLAIHTRSLADVSTEASTAQKEEMVLKAEWQELSAELEEHQKENLALCDKIKRSRQAITAEIIEQRRMKRSFHNASAQLNKRIRKGLQEHPGSAFVNDFLA</sequence>
<evidence type="ECO:0000313" key="3">
    <source>
        <dbReference type="Proteomes" id="UP001314263"/>
    </source>
</evidence>
<evidence type="ECO:0000256" key="1">
    <source>
        <dbReference type="SAM" id="Coils"/>
    </source>
</evidence>
<comment type="caution">
    <text evidence="2">The sequence shown here is derived from an EMBL/GenBank/DDBJ whole genome shotgun (WGS) entry which is preliminary data.</text>
</comment>
<organism evidence="2 3">
    <name type="scientific">Coccomyxa viridis</name>
    <dbReference type="NCBI Taxonomy" id="1274662"/>
    <lineage>
        <taxon>Eukaryota</taxon>
        <taxon>Viridiplantae</taxon>
        <taxon>Chlorophyta</taxon>
        <taxon>core chlorophytes</taxon>
        <taxon>Trebouxiophyceae</taxon>
        <taxon>Trebouxiophyceae incertae sedis</taxon>
        <taxon>Coccomyxaceae</taxon>
        <taxon>Coccomyxa</taxon>
    </lineage>
</organism>
<feature type="coiled-coil region" evidence="1">
    <location>
        <begin position="20"/>
        <end position="89"/>
    </location>
</feature>
<accession>A0AAV1I5R3</accession>
<reference evidence="2 3" key="1">
    <citation type="submission" date="2023-10" db="EMBL/GenBank/DDBJ databases">
        <authorList>
            <person name="Maclean D."/>
            <person name="Macfadyen A."/>
        </authorList>
    </citation>
    <scope>NUCLEOTIDE SEQUENCE [LARGE SCALE GENOMIC DNA]</scope>
</reference>
<evidence type="ECO:0000313" key="2">
    <source>
        <dbReference type="EMBL" id="CAK0781460.1"/>
    </source>
</evidence>
<keyword evidence="3" id="KW-1185">Reference proteome</keyword>
<name>A0AAV1I5R3_9CHLO</name>
<keyword evidence="1" id="KW-0175">Coiled coil</keyword>
<dbReference type="Proteomes" id="UP001314263">
    <property type="component" value="Unassembled WGS sequence"/>
</dbReference>
<dbReference type="EMBL" id="CAUYUE010000006">
    <property type="protein sequence ID" value="CAK0781460.1"/>
    <property type="molecule type" value="Genomic_DNA"/>
</dbReference>